<dbReference type="InterPro" id="IPR004252">
    <property type="entry name" value="Probable_transposase_24"/>
</dbReference>
<organism evidence="2 3">
    <name type="scientific">Phtheirospermum japonicum</name>
    <dbReference type="NCBI Taxonomy" id="374723"/>
    <lineage>
        <taxon>Eukaryota</taxon>
        <taxon>Viridiplantae</taxon>
        <taxon>Streptophyta</taxon>
        <taxon>Embryophyta</taxon>
        <taxon>Tracheophyta</taxon>
        <taxon>Spermatophyta</taxon>
        <taxon>Magnoliopsida</taxon>
        <taxon>eudicotyledons</taxon>
        <taxon>Gunneridae</taxon>
        <taxon>Pentapetalae</taxon>
        <taxon>asterids</taxon>
        <taxon>lamiids</taxon>
        <taxon>Lamiales</taxon>
        <taxon>Orobanchaceae</taxon>
        <taxon>Orobanchaceae incertae sedis</taxon>
        <taxon>Phtheirospermum</taxon>
    </lineage>
</organism>
<proteinExistence type="predicted"/>
<name>A0A830C981_9LAMI</name>
<protein>
    <submittedName>
        <fullName evidence="2">Uncharacterized protein</fullName>
    </submittedName>
</protein>
<evidence type="ECO:0000313" key="3">
    <source>
        <dbReference type="Proteomes" id="UP000653305"/>
    </source>
</evidence>
<dbReference type="Pfam" id="PF03004">
    <property type="entry name" value="Transposase_24"/>
    <property type="match status" value="1"/>
</dbReference>
<dbReference type="OrthoDB" id="1294469at2759"/>
<accession>A0A830C981</accession>
<gene>
    <name evidence="2" type="ORF">PHJA_001758100</name>
</gene>
<dbReference type="PANTHER" id="PTHR33499:SF43">
    <property type="entry name" value="TRANSPOSASE, PTTA_EN_SPM, PLANT"/>
    <property type="match status" value="1"/>
</dbReference>
<evidence type="ECO:0000256" key="1">
    <source>
        <dbReference type="SAM" id="Coils"/>
    </source>
</evidence>
<keyword evidence="3" id="KW-1185">Reference proteome</keyword>
<dbReference type="Proteomes" id="UP000653305">
    <property type="component" value="Unassembled WGS sequence"/>
</dbReference>
<keyword evidence="1" id="KW-0175">Coiled coil</keyword>
<feature type="coiled-coil region" evidence="1">
    <location>
        <begin position="390"/>
        <end position="438"/>
    </location>
</feature>
<sequence length="466" mass="53057">MTKALKLDPACCREVLVNPGARVIIDMGDLKLKSFLLCPGLMGFYFSALTLTSPKVTTVNGLLLENVSMLIELGHSNAYCIVPPLSLTAGPAPDLDITSQGRRQAQIQENSQEISNDDQINNAVTDTTEKKGRGITKGISVRKKIKKIQNRKLDITIHPRRNRIVGENAAEFKTEASAILKQHAPMQYARWKKIPTDRKKMLWLAMKQKFNLEENAEIKKVVFEQLNRQYRSLRHKLHDHYAKNKDDEKIFEQPPDGITVENWQVLIDYFESDELKEVSDRNKRNRDKLKMAHTCGTKSIAQYCYEERDPETGQEPTRTSTWMKTRFSNKKKDWIDDASREAYEDIMKLQNEGGVDTEGPVSEDEAFVKVLGPEKPSRLRGCGDGLKPPSKRGESINQELAKENEELRKQADADRECTQSLMRENKELASRLESLESQFSQIPTILQNLSQFVQTPSNNAISYTLA</sequence>
<comment type="caution">
    <text evidence="2">The sequence shown here is derived from an EMBL/GenBank/DDBJ whole genome shotgun (WGS) entry which is preliminary data.</text>
</comment>
<dbReference type="EMBL" id="BMAC01000424">
    <property type="protein sequence ID" value="GFP96140.1"/>
    <property type="molecule type" value="Genomic_DNA"/>
</dbReference>
<evidence type="ECO:0000313" key="2">
    <source>
        <dbReference type="EMBL" id="GFP96140.1"/>
    </source>
</evidence>
<reference evidence="2" key="1">
    <citation type="submission" date="2020-07" db="EMBL/GenBank/DDBJ databases">
        <title>Ethylene signaling mediates host invasion by parasitic plants.</title>
        <authorList>
            <person name="Yoshida S."/>
        </authorList>
    </citation>
    <scope>NUCLEOTIDE SEQUENCE</scope>
    <source>
        <strain evidence="2">Okayama</strain>
    </source>
</reference>
<dbReference type="PANTHER" id="PTHR33499">
    <property type="entry name" value="OS12G0282400 PROTEIN-RELATED"/>
    <property type="match status" value="1"/>
</dbReference>
<dbReference type="AlphaFoldDB" id="A0A830C981"/>